<evidence type="ECO:0000256" key="4">
    <source>
        <dbReference type="ARBA" id="ARBA00022741"/>
    </source>
</evidence>
<name>A0A3N1P2Q5_9GAMM</name>
<evidence type="ECO:0000256" key="1">
    <source>
        <dbReference type="ARBA" id="ARBA00005051"/>
    </source>
</evidence>
<dbReference type="Gene3D" id="3.30.70.560">
    <property type="entry name" value="7,8-Dihydro-6-hydroxymethylpterin-pyrophosphokinase HPPK"/>
    <property type="match status" value="1"/>
</dbReference>
<dbReference type="Pfam" id="PF01288">
    <property type="entry name" value="HPPK"/>
    <property type="match status" value="1"/>
</dbReference>
<feature type="domain" description="7,8-dihydro-6-hydroxymethylpterin-pyrophosphokinase" evidence="8">
    <location>
        <begin position="5"/>
        <end position="130"/>
    </location>
</feature>
<evidence type="ECO:0000256" key="2">
    <source>
        <dbReference type="ARBA" id="ARBA00013253"/>
    </source>
</evidence>
<protein>
    <recommendedName>
        <fullName evidence="2">2-amino-4-hydroxy-6-hydroxymethyldihydropteridine diphosphokinase</fullName>
        <ecNumber evidence="2">2.7.6.3</ecNumber>
    </recommendedName>
</protein>
<dbReference type="EC" id="2.7.6.3" evidence="2"/>
<evidence type="ECO:0000313" key="10">
    <source>
        <dbReference type="Proteomes" id="UP000273643"/>
    </source>
</evidence>
<evidence type="ECO:0000259" key="8">
    <source>
        <dbReference type="Pfam" id="PF01288"/>
    </source>
</evidence>
<evidence type="ECO:0000256" key="3">
    <source>
        <dbReference type="ARBA" id="ARBA00022679"/>
    </source>
</evidence>
<comment type="pathway">
    <text evidence="1">Cofactor biosynthesis; tetrahydrofolate biosynthesis; 2-amino-4-hydroxy-6-hydroxymethyl-7,8-dihydropteridine diphosphate from 7,8-dihydroneopterin triphosphate: step 4/4.</text>
</comment>
<evidence type="ECO:0000256" key="7">
    <source>
        <dbReference type="ARBA" id="ARBA00022909"/>
    </source>
</evidence>
<keyword evidence="3" id="KW-0808">Transferase</keyword>
<dbReference type="RefSeq" id="WP_123638067.1">
    <property type="nucleotide sequence ID" value="NZ_JBHYFO010000025.1"/>
</dbReference>
<comment type="caution">
    <text evidence="9">The sequence shown here is derived from an EMBL/GenBank/DDBJ whole genome shotgun (WGS) entry which is preliminary data.</text>
</comment>
<dbReference type="Proteomes" id="UP000273643">
    <property type="component" value="Unassembled WGS sequence"/>
</dbReference>
<dbReference type="GO" id="GO:0003848">
    <property type="term" value="F:2-amino-4-hydroxy-6-hydroxymethyldihydropteridine diphosphokinase activity"/>
    <property type="evidence" value="ECO:0007669"/>
    <property type="project" value="UniProtKB-EC"/>
</dbReference>
<reference evidence="9 10" key="1">
    <citation type="submission" date="2018-11" db="EMBL/GenBank/DDBJ databases">
        <title>Genomic Encyclopedia of Type Strains, Phase IV (KMG-IV): sequencing the most valuable type-strain genomes for metagenomic binning, comparative biology and taxonomic classification.</title>
        <authorList>
            <person name="Goeker M."/>
        </authorList>
    </citation>
    <scope>NUCLEOTIDE SEQUENCE [LARGE SCALE GENOMIC DNA]</scope>
    <source>
        <strain evidence="9 10">DSM 16974</strain>
    </source>
</reference>
<dbReference type="GO" id="GO:0046654">
    <property type="term" value="P:tetrahydrofolate biosynthetic process"/>
    <property type="evidence" value="ECO:0007669"/>
    <property type="project" value="UniProtKB-UniPathway"/>
</dbReference>
<dbReference type="SUPFAM" id="SSF55083">
    <property type="entry name" value="6-hydroxymethyl-7,8-dihydropterin pyrophosphokinase, HPPK"/>
    <property type="match status" value="1"/>
</dbReference>
<keyword evidence="6" id="KW-0067">ATP-binding</keyword>
<dbReference type="AlphaFoldDB" id="A0A3N1P2Q5"/>
<keyword evidence="10" id="KW-1185">Reference proteome</keyword>
<dbReference type="InterPro" id="IPR000550">
    <property type="entry name" value="Hppk"/>
</dbReference>
<evidence type="ECO:0000256" key="6">
    <source>
        <dbReference type="ARBA" id="ARBA00022840"/>
    </source>
</evidence>
<organism evidence="9 10">
    <name type="scientific">Marinimicrobium koreense</name>
    <dbReference type="NCBI Taxonomy" id="306545"/>
    <lineage>
        <taxon>Bacteria</taxon>
        <taxon>Pseudomonadati</taxon>
        <taxon>Pseudomonadota</taxon>
        <taxon>Gammaproteobacteria</taxon>
        <taxon>Cellvibrionales</taxon>
        <taxon>Cellvibrionaceae</taxon>
        <taxon>Marinimicrobium</taxon>
    </lineage>
</organism>
<dbReference type="CDD" id="cd00483">
    <property type="entry name" value="HPPK"/>
    <property type="match status" value="1"/>
</dbReference>
<gene>
    <name evidence="9" type="ORF">EDC38_1631</name>
</gene>
<dbReference type="PANTHER" id="PTHR43071">
    <property type="entry name" value="2-AMINO-4-HYDROXY-6-HYDROXYMETHYLDIHYDROPTERIDINE PYROPHOSPHOKINASE"/>
    <property type="match status" value="1"/>
</dbReference>
<dbReference type="EMBL" id="RJUK01000001">
    <property type="protein sequence ID" value="ROQ21010.1"/>
    <property type="molecule type" value="Genomic_DNA"/>
</dbReference>
<keyword evidence="4" id="KW-0547">Nucleotide-binding</keyword>
<dbReference type="GO" id="GO:0046656">
    <property type="term" value="P:folic acid biosynthetic process"/>
    <property type="evidence" value="ECO:0007669"/>
    <property type="project" value="UniProtKB-KW"/>
</dbReference>
<dbReference type="GO" id="GO:0005524">
    <property type="term" value="F:ATP binding"/>
    <property type="evidence" value="ECO:0007669"/>
    <property type="project" value="UniProtKB-KW"/>
</dbReference>
<accession>A0A3N1P2Q5</accession>
<keyword evidence="5 9" id="KW-0418">Kinase</keyword>
<keyword evidence="7" id="KW-0289">Folate biosynthesis</keyword>
<dbReference type="InterPro" id="IPR035907">
    <property type="entry name" value="Hppk_sf"/>
</dbReference>
<dbReference type="PANTHER" id="PTHR43071:SF2">
    <property type="entry name" value="2-AMINO-4-HYDROXY-6-HYDROXYMETHYLDIHYDROPTERIDINE PYROPHOSPHOKINASE"/>
    <property type="match status" value="1"/>
</dbReference>
<dbReference type="GO" id="GO:0016301">
    <property type="term" value="F:kinase activity"/>
    <property type="evidence" value="ECO:0007669"/>
    <property type="project" value="UniProtKB-KW"/>
</dbReference>
<dbReference type="OrthoDB" id="9790168at2"/>
<sequence>MTEVYLSLGSNIDRYRHISAALDALAECFGELTISSVFESEAVGFDGSNFLNLVVGVGTDQPIAELSDRLKKIEDDNGRCRSGPKFSSRTLDIDILTYGDFVGEEAGVQLPRDELTKNAFVLWPMAEIAPNHLHPSKGETYARLWADYDKQRQNLWPVDFTWQGRTVSRAAS</sequence>
<evidence type="ECO:0000256" key="5">
    <source>
        <dbReference type="ARBA" id="ARBA00022777"/>
    </source>
</evidence>
<evidence type="ECO:0000313" key="9">
    <source>
        <dbReference type="EMBL" id="ROQ21010.1"/>
    </source>
</evidence>
<proteinExistence type="predicted"/>
<dbReference type="UniPathway" id="UPA00077">
    <property type="reaction ID" value="UER00155"/>
</dbReference>
<dbReference type="NCBIfam" id="TIGR01498">
    <property type="entry name" value="folK"/>
    <property type="match status" value="1"/>
</dbReference>